<sequence>MFQQIPSPKKATSLFQKQYVHRTAVHLPLNHLLIDAEFSIVVFKTFELDPNAAKEVTTTTQGRIERKYGKSPAQAKQIIDHIVSMGAKVGLDMRYDRVLYTNTFDAHRLAKFAETRGKGAEMSERLFRAYFTENLPLADHEELVKITAELGLDRDETQAMLRSDAFVTASRKDEILAGSAGINSVPCFVIDGKEMLLGAQPKEYLLKTIEIMWADRDISVTETEGNIPACGKDGCSIS</sequence>
<proteinExistence type="predicted"/>
<dbReference type="InterPro" id="IPR036249">
    <property type="entry name" value="Thioredoxin-like_sf"/>
</dbReference>
<dbReference type="Proteomes" id="UP001220225">
    <property type="component" value="Unassembled WGS sequence"/>
</dbReference>
<dbReference type="PANTHER" id="PTHR13887">
    <property type="entry name" value="GLUTATHIONE S-TRANSFERASE KAPPA"/>
    <property type="match status" value="1"/>
</dbReference>
<evidence type="ECO:0000313" key="3">
    <source>
        <dbReference type="Proteomes" id="UP001220225"/>
    </source>
</evidence>
<dbReference type="EMBL" id="JAQRFN010000024">
    <property type="protein sequence ID" value="MDC9598227.1"/>
    <property type="molecule type" value="Genomic_DNA"/>
</dbReference>
<comment type="caution">
    <text evidence="2">The sequence shown here is derived from an EMBL/GenBank/DDBJ whole genome shotgun (WGS) entry which is preliminary data.</text>
</comment>
<protein>
    <submittedName>
        <fullName evidence="2">DsbA family oxidoreductase</fullName>
    </submittedName>
</protein>
<dbReference type="Gene3D" id="3.40.30.10">
    <property type="entry name" value="Glutaredoxin"/>
    <property type="match status" value="1"/>
</dbReference>
<name>A0ABT5LUX6_9GAMM</name>
<organism evidence="2 3">
    <name type="scientific">Xenorhabdus anantnagensis</name>
    <dbReference type="NCBI Taxonomy" id="3025875"/>
    <lineage>
        <taxon>Bacteria</taxon>
        <taxon>Pseudomonadati</taxon>
        <taxon>Pseudomonadota</taxon>
        <taxon>Gammaproteobacteria</taxon>
        <taxon>Enterobacterales</taxon>
        <taxon>Morganellaceae</taxon>
        <taxon>Xenorhabdus</taxon>
    </lineage>
</organism>
<dbReference type="SUPFAM" id="SSF52833">
    <property type="entry name" value="Thioredoxin-like"/>
    <property type="match status" value="1"/>
</dbReference>
<dbReference type="InterPro" id="IPR001853">
    <property type="entry name" value="DSBA-like_thioredoxin_dom"/>
</dbReference>
<dbReference type="CDD" id="cd03024">
    <property type="entry name" value="DsbA_FrnE"/>
    <property type="match status" value="1"/>
</dbReference>
<dbReference type="PANTHER" id="PTHR13887:SF41">
    <property type="entry name" value="THIOREDOXIN SUPERFAMILY PROTEIN"/>
    <property type="match status" value="1"/>
</dbReference>
<accession>A0ABT5LUX6</accession>
<evidence type="ECO:0000259" key="1">
    <source>
        <dbReference type="Pfam" id="PF01323"/>
    </source>
</evidence>
<feature type="domain" description="DSBA-like thioredoxin" evidence="1">
    <location>
        <begin position="41"/>
        <end position="209"/>
    </location>
</feature>
<dbReference type="Pfam" id="PF01323">
    <property type="entry name" value="DSBA"/>
    <property type="match status" value="1"/>
</dbReference>
<keyword evidence="3" id="KW-1185">Reference proteome</keyword>
<reference evidence="2 3" key="1">
    <citation type="submission" date="2023-02" db="EMBL/GenBank/DDBJ databases">
        <title>Entomopathogenic bacteria.</title>
        <authorList>
            <person name="Machado R.A."/>
        </authorList>
    </citation>
    <scope>NUCLEOTIDE SEQUENCE [LARGE SCALE GENOMIC DNA]</scope>
    <source>
        <strain evidence="2 3">XENO-2</strain>
    </source>
</reference>
<evidence type="ECO:0000313" key="2">
    <source>
        <dbReference type="EMBL" id="MDC9598227.1"/>
    </source>
</evidence>
<gene>
    <name evidence="2" type="ORF">PSI14_15605</name>
</gene>